<protein>
    <submittedName>
        <fullName evidence="6">DNA-binding transcriptional LysR family regulator</fullName>
    </submittedName>
</protein>
<dbReference type="InterPro" id="IPR036388">
    <property type="entry name" value="WH-like_DNA-bd_sf"/>
</dbReference>
<dbReference type="EMBL" id="JACHLI010000006">
    <property type="protein sequence ID" value="MBB4863237.1"/>
    <property type="molecule type" value="Genomic_DNA"/>
</dbReference>
<organism evidence="6 7">
    <name type="scientific">Pseudomonas nitroreducens</name>
    <dbReference type="NCBI Taxonomy" id="46680"/>
    <lineage>
        <taxon>Bacteria</taxon>
        <taxon>Pseudomonadati</taxon>
        <taxon>Pseudomonadota</taxon>
        <taxon>Gammaproteobacteria</taxon>
        <taxon>Pseudomonadales</taxon>
        <taxon>Pseudomonadaceae</taxon>
        <taxon>Pseudomonas</taxon>
    </lineage>
</organism>
<dbReference type="InterPro" id="IPR000847">
    <property type="entry name" value="LysR_HTH_N"/>
</dbReference>
<gene>
    <name evidence="6" type="ORF">HNP46_002084</name>
</gene>
<comment type="similarity">
    <text evidence="1">Belongs to the LysR transcriptional regulatory family.</text>
</comment>
<comment type="caution">
    <text evidence="6">The sequence shown here is derived from an EMBL/GenBank/DDBJ whole genome shotgun (WGS) entry which is preliminary data.</text>
</comment>
<dbReference type="GO" id="GO:0003677">
    <property type="term" value="F:DNA binding"/>
    <property type="evidence" value="ECO:0007669"/>
    <property type="project" value="UniProtKB-KW"/>
</dbReference>
<dbReference type="InterPro" id="IPR050950">
    <property type="entry name" value="HTH-type_LysR_regulators"/>
</dbReference>
<evidence type="ECO:0000256" key="2">
    <source>
        <dbReference type="ARBA" id="ARBA00023015"/>
    </source>
</evidence>
<accession>A0A7W7KI52</accession>
<dbReference type="GO" id="GO:0005829">
    <property type="term" value="C:cytosol"/>
    <property type="evidence" value="ECO:0007669"/>
    <property type="project" value="TreeGrafter"/>
</dbReference>
<dbReference type="Proteomes" id="UP000566995">
    <property type="component" value="Unassembled WGS sequence"/>
</dbReference>
<keyword evidence="4" id="KW-0804">Transcription</keyword>
<dbReference type="PROSITE" id="PS50931">
    <property type="entry name" value="HTH_LYSR"/>
    <property type="match status" value="1"/>
</dbReference>
<proteinExistence type="inferred from homology"/>
<evidence type="ECO:0000256" key="3">
    <source>
        <dbReference type="ARBA" id="ARBA00023125"/>
    </source>
</evidence>
<dbReference type="Pfam" id="PF03466">
    <property type="entry name" value="LysR_substrate"/>
    <property type="match status" value="1"/>
</dbReference>
<keyword evidence="3 6" id="KW-0238">DNA-binding</keyword>
<dbReference type="PANTHER" id="PTHR30419">
    <property type="entry name" value="HTH-TYPE TRANSCRIPTIONAL REGULATOR YBHD"/>
    <property type="match status" value="1"/>
</dbReference>
<evidence type="ECO:0000259" key="5">
    <source>
        <dbReference type="PROSITE" id="PS50931"/>
    </source>
</evidence>
<evidence type="ECO:0000313" key="7">
    <source>
        <dbReference type="Proteomes" id="UP000566995"/>
    </source>
</evidence>
<dbReference type="FunFam" id="1.10.10.10:FF:000001">
    <property type="entry name" value="LysR family transcriptional regulator"/>
    <property type="match status" value="1"/>
</dbReference>
<reference evidence="6 7" key="1">
    <citation type="submission" date="2020-08" db="EMBL/GenBank/DDBJ databases">
        <title>Functional genomics of gut bacteria from endangered species of beetles.</title>
        <authorList>
            <person name="Carlos-Shanley C."/>
        </authorList>
    </citation>
    <scope>NUCLEOTIDE SEQUENCE [LARGE SCALE GENOMIC DNA]</scope>
    <source>
        <strain evidence="6 7">S00179</strain>
    </source>
</reference>
<dbReference type="InterPro" id="IPR005119">
    <property type="entry name" value="LysR_subst-bd"/>
</dbReference>
<dbReference type="GO" id="GO:0003700">
    <property type="term" value="F:DNA-binding transcription factor activity"/>
    <property type="evidence" value="ECO:0007669"/>
    <property type="project" value="InterPro"/>
</dbReference>
<dbReference type="AlphaFoldDB" id="A0A7W7KI52"/>
<dbReference type="PRINTS" id="PR00039">
    <property type="entry name" value="HTHLYSR"/>
</dbReference>
<keyword evidence="2" id="KW-0805">Transcription regulation</keyword>
<dbReference type="SUPFAM" id="SSF53850">
    <property type="entry name" value="Periplasmic binding protein-like II"/>
    <property type="match status" value="1"/>
</dbReference>
<feature type="domain" description="HTH lysR-type" evidence="5">
    <location>
        <begin position="1"/>
        <end position="58"/>
    </location>
</feature>
<evidence type="ECO:0000313" key="6">
    <source>
        <dbReference type="EMBL" id="MBB4863237.1"/>
    </source>
</evidence>
<dbReference type="Gene3D" id="1.10.10.10">
    <property type="entry name" value="Winged helix-like DNA-binding domain superfamily/Winged helix DNA-binding domain"/>
    <property type="match status" value="1"/>
</dbReference>
<sequence>MDLRDLAYFETIAELGHLGRAAERLGRSQPALTKSIQRLEESLGARLFQRDGRRIRLTPAGELMLQRARQLRQDIEETRREVRDFASGVVGNIRLGCAATMAEYLLPRLTEDLLARAPEVTMSLVLGQDDVLREALRSGRLDMAICSRIVDDPQLSSEPLLQDQVVVVASRDHPIFDGPVSMADLCRYRWVLPAPGVSSRRWMDTTFQAHQLPMPQVQIETNAIPMLPNLIARTRLLSFIAREALAGGHGMDQLREVELAETTLTRTIGLAVREGAYLSPAAQLLRGMLRERAQRFGAELQSRTESAPT</sequence>
<dbReference type="InterPro" id="IPR036390">
    <property type="entry name" value="WH_DNA-bd_sf"/>
</dbReference>
<dbReference type="Pfam" id="PF00126">
    <property type="entry name" value="HTH_1"/>
    <property type="match status" value="1"/>
</dbReference>
<evidence type="ECO:0000256" key="4">
    <source>
        <dbReference type="ARBA" id="ARBA00023163"/>
    </source>
</evidence>
<name>A0A7W7KI52_PSENT</name>
<evidence type="ECO:0000256" key="1">
    <source>
        <dbReference type="ARBA" id="ARBA00009437"/>
    </source>
</evidence>
<dbReference type="RefSeq" id="WP_184588430.1">
    <property type="nucleotide sequence ID" value="NZ_JACHLI010000006.1"/>
</dbReference>
<dbReference type="Gene3D" id="3.40.190.290">
    <property type="match status" value="1"/>
</dbReference>
<dbReference type="SUPFAM" id="SSF46785">
    <property type="entry name" value="Winged helix' DNA-binding domain"/>
    <property type="match status" value="1"/>
</dbReference>